<dbReference type="Pfam" id="PF21537">
    <property type="entry name" value="DUF1980_C"/>
    <property type="match status" value="1"/>
</dbReference>
<feature type="transmembrane region" description="Helical" evidence="1">
    <location>
        <begin position="13"/>
        <end position="34"/>
    </location>
</feature>
<feature type="domain" description="DUF1980" evidence="3">
    <location>
        <begin position="148"/>
        <end position="283"/>
    </location>
</feature>
<sequence length="290" mass="32388">MRHSHSNSMLIHYGLRASILLGFALLIVFLTRSGDLILYIAPRMQLYVKLSAIAFFVAAVYQVYLILENSSAHSDDCHCEHPPSPSLLKNGITYTLFLLPLLLGYLLPDEAMNSAMVNKKGINLSSAPTTNPPGEGIRIAETGLFPAEDPFTQIYADYAKTIYKHNVIEVKDELYIETLTTLDMFRKPFLGKTISITGFIYRAEGMKANEFAVSRFSVECCSADAAPYGMLADFPKASVLKDNEWVQVEGKLSESKLGEERILKINVTNIRRITAPASPYVYYNYNFGSE</sequence>
<dbReference type="PANTHER" id="PTHR40047">
    <property type="entry name" value="UPF0703 PROTEIN YCGQ"/>
    <property type="match status" value="1"/>
</dbReference>
<accession>A0A172TM67</accession>
<keyword evidence="1" id="KW-1133">Transmembrane helix</keyword>
<name>A0A172TM67_9BACL</name>
<dbReference type="Proteomes" id="UP000076927">
    <property type="component" value="Chromosome"/>
</dbReference>
<evidence type="ECO:0000313" key="5">
    <source>
        <dbReference type="Proteomes" id="UP000076927"/>
    </source>
</evidence>
<dbReference type="AlphaFoldDB" id="A0A172TM67"/>
<dbReference type="EMBL" id="CP011388">
    <property type="protein sequence ID" value="ANE48128.1"/>
    <property type="molecule type" value="Genomic_DNA"/>
</dbReference>
<feature type="transmembrane region" description="Helical" evidence="1">
    <location>
        <begin position="46"/>
        <end position="67"/>
    </location>
</feature>
<gene>
    <name evidence="4" type="ORF">SY83_19610</name>
</gene>
<evidence type="ECO:0000259" key="3">
    <source>
        <dbReference type="Pfam" id="PF21537"/>
    </source>
</evidence>
<feature type="domain" description="DUF1980" evidence="2">
    <location>
        <begin position="15"/>
        <end position="123"/>
    </location>
</feature>
<dbReference type="RefSeq" id="WP_068609597.1">
    <property type="nucleotide sequence ID" value="NZ_CP011388.1"/>
</dbReference>
<keyword evidence="5" id="KW-1185">Reference proteome</keyword>
<evidence type="ECO:0000256" key="1">
    <source>
        <dbReference type="SAM" id="Phobius"/>
    </source>
</evidence>
<feature type="transmembrane region" description="Helical" evidence="1">
    <location>
        <begin position="87"/>
        <end position="107"/>
    </location>
</feature>
<dbReference type="OrthoDB" id="9770408at2"/>
<dbReference type="STRING" id="1178515.SY83_19610"/>
<proteinExistence type="predicted"/>
<dbReference type="Pfam" id="PF09323">
    <property type="entry name" value="DUF1980"/>
    <property type="match status" value="1"/>
</dbReference>
<keyword evidence="1" id="KW-0812">Transmembrane</keyword>
<dbReference type="InterPro" id="IPR015402">
    <property type="entry name" value="DUF1980"/>
</dbReference>
<organism evidence="4 5">
    <name type="scientific">Paenibacillus swuensis</name>
    <dbReference type="NCBI Taxonomy" id="1178515"/>
    <lineage>
        <taxon>Bacteria</taxon>
        <taxon>Bacillati</taxon>
        <taxon>Bacillota</taxon>
        <taxon>Bacilli</taxon>
        <taxon>Bacillales</taxon>
        <taxon>Paenibacillaceae</taxon>
        <taxon>Paenibacillus</taxon>
    </lineage>
</organism>
<evidence type="ECO:0008006" key="6">
    <source>
        <dbReference type="Google" id="ProtNLM"/>
    </source>
</evidence>
<dbReference type="PANTHER" id="PTHR40047:SF1">
    <property type="entry name" value="UPF0703 PROTEIN YCGQ"/>
    <property type="match status" value="1"/>
</dbReference>
<evidence type="ECO:0000259" key="2">
    <source>
        <dbReference type="Pfam" id="PF09323"/>
    </source>
</evidence>
<dbReference type="NCBIfam" id="TIGR03943">
    <property type="entry name" value="TIGR03943 family putative permease subunit"/>
    <property type="match status" value="1"/>
</dbReference>
<protein>
    <recommendedName>
        <fullName evidence="6">TIGR03943 family protein</fullName>
    </recommendedName>
</protein>
<keyword evidence="1" id="KW-0472">Membrane</keyword>
<reference evidence="4 5" key="1">
    <citation type="submission" date="2015-01" db="EMBL/GenBank/DDBJ databases">
        <title>Paenibacillus swuensis/DY6/whole genome sequencing.</title>
        <authorList>
            <person name="Kim M.K."/>
            <person name="Srinivasan S."/>
            <person name="Lee J.-J."/>
        </authorList>
    </citation>
    <scope>NUCLEOTIDE SEQUENCE [LARGE SCALE GENOMIC DNA]</scope>
    <source>
        <strain evidence="4 5">DY6</strain>
    </source>
</reference>
<dbReference type="InterPro" id="IPR052955">
    <property type="entry name" value="UPF0703_membrane_permease"/>
</dbReference>
<evidence type="ECO:0000313" key="4">
    <source>
        <dbReference type="EMBL" id="ANE48128.1"/>
    </source>
</evidence>
<dbReference type="KEGG" id="pswu:SY83_19610"/>
<dbReference type="PATRIC" id="fig|1178515.4.peg.3967"/>
<dbReference type="InterPro" id="IPR048447">
    <property type="entry name" value="DUF1980_C"/>
</dbReference>
<dbReference type="InterPro" id="IPR048493">
    <property type="entry name" value="DUF1980_N"/>
</dbReference>